<comment type="subcellular location">
    <subcellularLocation>
        <location evidence="1">Cell membrane</location>
        <topology evidence="1">Multi-pass membrane protein</topology>
    </subcellularLocation>
</comment>
<evidence type="ECO:0000313" key="13">
    <source>
        <dbReference type="Proteomes" id="UP000318053"/>
    </source>
</evidence>
<keyword evidence="7 12" id="KW-0012">Acyltransferase</keyword>
<gene>
    <name evidence="12" type="primary">oatA</name>
    <name evidence="12" type="ORF">CA85_37130</name>
</gene>
<feature type="domain" description="SGNH" evidence="11">
    <location>
        <begin position="398"/>
        <end position="589"/>
    </location>
</feature>
<dbReference type="Proteomes" id="UP000318053">
    <property type="component" value="Unassembled WGS sequence"/>
</dbReference>
<feature type="transmembrane region" description="Helical" evidence="9">
    <location>
        <begin position="196"/>
        <end position="218"/>
    </location>
</feature>
<feature type="transmembrane region" description="Helical" evidence="9">
    <location>
        <begin position="103"/>
        <end position="120"/>
    </location>
</feature>
<dbReference type="GO" id="GO:0016747">
    <property type="term" value="F:acyltransferase activity, transferring groups other than amino-acyl groups"/>
    <property type="evidence" value="ECO:0007669"/>
    <property type="project" value="InterPro"/>
</dbReference>
<dbReference type="GO" id="GO:0016788">
    <property type="term" value="F:hydrolase activity, acting on ester bonds"/>
    <property type="evidence" value="ECO:0007669"/>
    <property type="project" value="UniProtKB-ARBA"/>
</dbReference>
<dbReference type="Pfam" id="PF19040">
    <property type="entry name" value="SGNH"/>
    <property type="match status" value="1"/>
</dbReference>
<keyword evidence="13" id="KW-1185">Reference proteome</keyword>
<dbReference type="SUPFAM" id="SSF52266">
    <property type="entry name" value="SGNH hydrolase"/>
    <property type="match status" value="1"/>
</dbReference>
<accession>A0A5C5XNQ2</accession>
<dbReference type="EC" id="2.3.1.-" evidence="12"/>
<protein>
    <submittedName>
        <fullName evidence="12">O-acetyltransferase OatA</fullName>
        <ecNumber evidence="12">2.3.1.-</ecNumber>
    </submittedName>
</protein>
<dbReference type="InterPro" id="IPR036514">
    <property type="entry name" value="SGNH_hydro_sf"/>
</dbReference>
<keyword evidence="3 12" id="KW-0808">Transferase</keyword>
<proteinExistence type="predicted"/>
<evidence type="ECO:0000259" key="10">
    <source>
        <dbReference type="Pfam" id="PF01757"/>
    </source>
</evidence>
<feature type="transmembrane region" description="Helical" evidence="9">
    <location>
        <begin position="169"/>
        <end position="190"/>
    </location>
</feature>
<evidence type="ECO:0000313" key="12">
    <source>
        <dbReference type="EMBL" id="TWT64580.1"/>
    </source>
</evidence>
<evidence type="ECO:0000256" key="5">
    <source>
        <dbReference type="ARBA" id="ARBA00022989"/>
    </source>
</evidence>
<feature type="transmembrane region" description="Helical" evidence="9">
    <location>
        <begin position="253"/>
        <end position="273"/>
    </location>
</feature>
<feature type="compositionally biased region" description="Low complexity" evidence="8">
    <location>
        <begin position="599"/>
        <end position="612"/>
    </location>
</feature>
<feature type="domain" description="Acyltransferase 3" evidence="10">
    <location>
        <begin position="12"/>
        <end position="336"/>
    </location>
</feature>
<evidence type="ECO:0000256" key="8">
    <source>
        <dbReference type="SAM" id="MobiDB-lite"/>
    </source>
</evidence>
<dbReference type="PANTHER" id="PTHR23028:SF53">
    <property type="entry name" value="ACYL_TRANSF_3 DOMAIN-CONTAINING PROTEIN"/>
    <property type="match status" value="1"/>
</dbReference>
<keyword evidence="2" id="KW-1003">Cell membrane</keyword>
<name>A0A5C5XNQ2_9BACT</name>
<dbReference type="Gene3D" id="3.40.50.1110">
    <property type="entry name" value="SGNH hydrolase"/>
    <property type="match status" value="1"/>
</dbReference>
<comment type="caution">
    <text evidence="12">The sequence shown here is derived from an EMBL/GenBank/DDBJ whole genome shotgun (WGS) entry which is preliminary data.</text>
</comment>
<dbReference type="EMBL" id="SJPK01000010">
    <property type="protein sequence ID" value="TWT64580.1"/>
    <property type="molecule type" value="Genomic_DNA"/>
</dbReference>
<reference evidence="12 13" key="1">
    <citation type="submission" date="2019-02" db="EMBL/GenBank/DDBJ databases">
        <title>Deep-cultivation of Planctomycetes and their phenomic and genomic characterization uncovers novel biology.</title>
        <authorList>
            <person name="Wiegand S."/>
            <person name="Jogler M."/>
            <person name="Boedeker C."/>
            <person name="Pinto D."/>
            <person name="Vollmers J."/>
            <person name="Rivas-Marin E."/>
            <person name="Kohn T."/>
            <person name="Peeters S.H."/>
            <person name="Heuer A."/>
            <person name="Rast P."/>
            <person name="Oberbeckmann S."/>
            <person name="Bunk B."/>
            <person name="Jeske O."/>
            <person name="Meyerdierks A."/>
            <person name="Storesund J.E."/>
            <person name="Kallscheuer N."/>
            <person name="Luecker S."/>
            <person name="Lage O.M."/>
            <person name="Pohl T."/>
            <person name="Merkel B.J."/>
            <person name="Hornburger P."/>
            <person name="Mueller R.-W."/>
            <person name="Bruemmer F."/>
            <person name="Labrenz M."/>
            <person name="Spormann A.M."/>
            <person name="Op Den Camp H."/>
            <person name="Overmann J."/>
            <person name="Amann R."/>
            <person name="Jetten M.S.M."/>
            <person name="Mascher T."/>
            <person name="Medema M.H."/>
            <person name="Devos D.P."/>
            <person name="Kaster A.-K."/>
            <person name="Ovreas L."/>
            <person name="Rohde M."/>
            <person name="Galperin M.Y."/>
            <person name="Jogler C."/>
        </authorList>
    </citation>
    <scope>NUCLEOTIDE SEQUENCE [LARGE SCALE GENOMIC DNA]</scope>
    <source>
        <strain evidence="12 13">CA85</strain>
    </source>
</reference>
<keyword evidence="6 9" id="KW-0472">Membrane</keyword>
<keyword evidence="5 9" id="KW-1133">Transmembrane helix</keyword>
<sequence>MELRLSGIRYRPSIDGMRAIAVLGVLLFHLDECLLPGGFVGVDVFFVISGYLITSIIYRAAEANHFSISRFYQRRISRIFPVLFAVTLAILVAASWIYSPQDFASAGALAVASVLSVANLKLMLQGDYFDVTADSQPFLHFWSLSVEEQFYIFLPVLLMVAQRFRFSRGVLLSVLWILALSSFAACLYATPLNPTWAFYLLPTRAWELLAGAILAVTATRAGQSSLRAKNALSLIGLSLIVLSMGLINESMPFPGYVALFPVLGSVLLIGVAHEPEQLTERLLSHDWLIRIGRLSYSLYLWHWPIYCFVDYRLFSDTPSVRIGLKVALTVACSVASYFLIEKPFRAYLNQPQRKSLGFIGLAVGVAMLGWAGYTIRQDNYIDSSVREIASGGIQFPGESNSPRIVLMGDSNGSMYGTMMKSLAAEEKLNLNVISVAAGAPFPGTRQYRESLKCLQSYQPDVTVFAAAWATKLDGDQAKLTVALDAILQHSSSIVLITQPPVLPQNATRQYFREHGIEPVYEDAELESRRHRTNEFLATLASDRIAVVRINSEFQRPDGEIVLLNKAGRQLFHDRAHLSEHGAQRVKPQVSAAIRELLKRGSQSEGRQSSNSSDGRGSATDQRRHGQLPQDRASEVRTAGHKILYSYDRSSPPID</sequence>
<evidence type="ECO:0000256" key="1">
    <source>
        <dbReference type="ARBA" id="ARBA00004651"/>
    </source>
</evidence>
<feature type="transmembrane region" description="Helical" evidence="9">
    <location>
        <begin position="356"/>
        <end position="375"/>
    </location>
</feature>
<evidence type="ECO:0000256" key="4">
    <source>
        <dbReference type="ARBA" id="ARBA00022692"/>
    </source>
</evidence>
<dbReference type="Pfam" id="PF01757">
    <property type="entry name" value="Acyl_transf_3"/>
    <property type="match status" value="1"/>
</dbReference>
<evidence type="ECO:0000256" key="2">
    <source>
        <dbReference type="ARBA" id="ARBA00022475"/>
    </source>
</evidence>
<evidence type="ECO:0000256" key="6">
    <source>
        <dbReference type="ARBA" id="ARBA00023136"/>
    </source>
</evidence>
<dbReference type="InterPro" id="IPR050879">
    <property type="entry name" value="Acyltransferase_3"/>
</dbReference>
<feature type="transmembrane region" description="Helical" evidence="9">
    <location>
        <begin position="230"/>
        <end position="247"/>
    </location>
</feature>
<dbReference type="AlphaFoldDB" id="A0A5C5XNQ2"/>
<dbReference type="PANTHER" id="PTHR23028">
    <property type="entry name" value="ACETYLTRANSFERASE"/>
    <property type="match status" value="1"/>
</dbReference>
<evidence type="ECO:0000259" key="11">
    <source>
        <dbReference type="Pfam" id="PF19040"/>
    </source>
</evidence>
<dbReference type="InterPro" id="IPR043968">
    <property type="entry name" value="SGNH"/>
</dbReference>
<feature type="region of interest" description="Disordered" evidence="8">
    <location>
        <begin position="598"/>
        <end position="654"/>
    </location>
</feature>
<dbReference type="GO" id="GO:0005886">
    <property type="term" value="C:plasma membrane"/>
    <property type="evidence" value="ECO:0007669"/>
    <property type="project" value="UniProtKB-SubCell"/>
</dbReference>
<dbReference type="GO" id="GO:0009103">
    <property type="term" value="P:lipopolysaccharide biosynthetic process"/>
    <property type="evidence" value="ECO:0007669"/>
    <property type="project" value="TreeGrafter"/>
</dbReference>
<evidence type="ECO:0000256" key="3">
    <source>
        <dbReference type="ARBA" id="ARBA00022679"/>
    </source>
</evidence>
<feature type="transmembrane region" description="Helical" evidence="9">
    <location>
        <begin position="36"/>
        <end position="58"/>
    </location>
</feature>
<organism evidence="12 13">
    <name type="scientific">Allorhodopirellula solitaria</name>
    <dbReference type="NCBI Taxonomy" id="2527987"/>
    <lineage>
        <taxon>Bacteria</taxon>
        <taxon>Pseudomonadati</taxon>
        <taxon>Planctomycetota</taxon>
        <taxon>Planctomycetia</taxon>
        <taxon>Pirellulales</taxon>
        <taxon>Pirellulaceae</taxon>
        <taxon>Allorhodopirellula</taxon>
    </lineage>
</organism>
<dbReference type="InterPro" id="IPR002656">
    <property type="entry name" value="Acyl_transf_3_dom"/>
</dbReference>
<evidence type="ECO:0000256" key="9">
    <source>
        <dbReference type="SAM" id="Phobius"/>
    </source>
</evidence>
<keyword evidence="4 9" id="KW-0812">Transmembrane</keyword>
<feature type="transmembrane region" description="Helical" evidence="9">
    <location>
        <begin position="79"/>
        <end position="97"/>
    </location>
</feature>
<evidence type="ECO:0000256" key="7">
    <source>
        <dbReference type="ARBA" id="ARBA00023315"/>
    </source>
</evidence>